<comment type="similarity">
    <text evidence="1">Belongs to the PIH1 family.</text>
</comment>
<dbReference type="GO" id="GO:0003351">
    <property type="term" value="P:epithelial cilium movement involved in extracellular fluid movement"/>
    <property type="evidence" value="ECO:0007669"/>
    <property type="project" value="TreeGrafter"/>
</dbReference>
<protein>
    <submittedName>
        <fullName evidence="5">Protein kintoun-like</fullName>
    </submittedName>
</protein>
<dbReference type="CDD" id="cd00298">
    <property type="entry name" value="ACD_sHsps_p23-like"/>
    <property type="match status" value="1"/>
</dbReference>
<evidence type="ECO:0000313" key="5">
    <source>
        <dbReference type="RefSeq" id="XP_021564805.1"/>
    </source>
</evidence>
<evidence type="ECO:0000259" key="3">
    <source>
        <dbReference type="Pfam" id="PF18201"/>
    </source>
</evidence>
<feature type="region of interest" description="Disordered" evidence="2">
    <location>
        <begin position="84"/>
        <end position="122"/>
    </location>
</feature>
<proteinExistence type="inferred from homology"/>
<dbReference type="PANTHER" id="PTHR22997">
    <property type="entry name" value="PIH1 DOMAIN-CONTAINING PROTEIN 1"/>
    <property type="match status" value="1"/>
</dbReference>
<evidence type="ECO:0000256" key="1">
    <source>
        <dbReference type="ARBA" id="ARBA00008511"/>
    </source>
</evidence>
<accession>A0A3Q0DS17</accession>
<dbReference type="OrthoDB" id="546764at2759"/>
<organism evidence="4 5">
    <name type="scientific">Carlito syrichta</name>
    <name type="common">Philippine tarsier</name>
    <name type="synonym">Tarsius syrichta</name>
    <dbReference type="NCBI Taxonomy" id="1868482"/>
    <lineage>
        <taxon>Eukaryota</taxon>
        <taxon>Metazoa</taxon>
        <taxon>Chordata</taxon>
        <taxon>Craniata</taxon>
        <taxon>Vertebrata</taxon>
        <taxon>Euteleostomi</taxon>
        <taxon>Mammalia</taxon>
        <taxon>Eutheria</taxon>
        <taxon>Euarchontoglires</taxon>
        <taxon>Primates</taxon>
        <taxon>Haplorrhini</taxon>
        <taxon>Tarsiiformes</taxon>
        <taxon>Tarsiidae</taxon>
        <taxon>Carlito</taxon>
    </lineage>
</organism>
<dbReference type="GeneID" id="110594916"/>
<dbReference type="GO" id="GO:0005737">
    <property type="term" value="C:cytoplasm"/>
    <property type="evidence" value="ECO:0007669"/>
    <property type="project" value="TreeGrafter"/>
</dbReference>
<name>A0A3Q0DS17_CARSF</name>
<dbReference type="GO" id="GO:0060285">
    <property type="term" value="P:cilium-dependent cell motility"/>
    <property type="evidence" value="ECO:0007669"/>
    <property type="project" value="TreeGrafter"/>
</dbReference>
<dbReference type="PANTHER" id="PTHR22997:SF3">
    <property type="entry name" value="PROTEIN KINTOUN"/>
    <property type="match status" value="1"/>
</dbReference>
<dbReference type="AlphaFoldDB" id="A0A3Q0DS17"/>
<dbReference type="RefSeq" id="XP_021564805.1">
    <property type="nucleotide sequence ID" value="XM_021709130.1"/>
</dbReference>
<evidence type="ECO:0000313" key="4">
    <source>
        <dbReference type="Proteomes" id="UP000189704"/>
    </source>
</evidence>
<sequence length="122" mass="12852">HRCSRDSAPSPVPRELVVTVDLPLLPSADQASLEVTGRLLCLDSRKPDYRLRLRLPYAVDDSRGTAQFHKARRQLVVTLPVARQGPPALPEMSVGSAGSDGAASASAREAEAGPAGARAGDE</sequence>
<feature type="domain" description="PIH1D1/2/3 CS-like" evidence="3">
    <location>
        <begin position="2"/>
        <end position="81"/>
    </location>
</feature>
<dbReference type="KEGG" id="csyr:110594916"/>
<reference evidence="5" key="1">
    <citation type="submission" date="2025-08" db="UniProtKB">
        <authorList>
            <consortium name="RefSeq"/>
        </authorList>
    </citation>
    <scope>IDENTIFICATION</scope>
</reference>
<feature type="non-terminal residue" evidence="5">
    <location>
        <position position="122"/>
    </location>
</feature>
<dbReference type="Proteomes" id="UP000189704">
    <property type="component" value="Unplaced"/>
</dbReference>
<gene>
    <name evidence="5" type="primary">LOC110594916</name>
</gene>
<dbReference type="InterPro" id="IPR041442">
    <property type="entry name" value="PIH1D1/2/3_CS-like"/>
</dbReference>
<feature type="compositionally biased region" description="Low complexity" evidence="2">
    <location>
        <begin position="95"/>
        <end position="122"/>
    </location>
</feature>
<evidence type="ECO:0000256" key="2">
    <source>
        <dbReference type="SAM" id="MobiDB-lite"/>
    </source>
</evidence>
<dbReference type="InterPro" id="IPR050734">
    <property type="entry name" value="PIH1/Kintoun_subfamily"/>
</dbReference>
<keyword evidence="4" id="KW-1185">Reference proteome</keyword>
<feature type="non-terminal residue" evidence="5">
    <location>
        <position position="1"/>
    </location>
</feature>
<dbReference type="Pfam" id="PF18201">
    <property type="entry name" value="PIH1_CS"/>
    <property type="match status" value="1"/>
</dbReference>
<dbReference type="GO" id="GO:0070286">
    <property type="term" value="P:axonemal dynein complex assembly"/>
    <property type="evidence" value="ECO:0007669"/>
    <property type="project" value="TreeGrafter"/>
</dbReference>
<dbReference type="GO" id="GO:0005576">
    <property type="term" value="C:extracellular region"/>
    <property type="evidence" value="ECO:0007669"/>
    <property type="project" value="GOC"/>
</dbReference>